<evidence type="ECO:0000256" key="5">
    <source>
        <dbReference type="ARBA" id="ARBA00023040"/>
    </source>
</evidence>
<keyword evidence="4 10" id="KW-1133">Transmembrane helix</keyword>
<evidence type="ECO:0000256" key="7">
    <source>
        <dbReference type="ARBA" id="ARBA00023170"/>
    </source>
</evidence>
<dbReference type="PANTHER" id="PTHR24235:SF29">
    <property type="entry name" value="GH23382P"/>
    <property type="match status" value="1"/>
</dbReference>
<comment type="caution">
    <text evidence="12">The sequence shown here is derived from an EMBL/GenBank/DDBJ whole genome shotgun (WGS) entry which is preliminary data.</text>
</comment>
<keyword evidence="6 10" id="KW-0472">Membrane</keyword>
<dbReference type="GO" id="GO:0016020">
    <property type="term" value="C:membrane"/>
    <property type="evidence" value="ECO:0007669"/>
    <property type="project" value="UniProtKB-SubCell"/>
</dbReference>
<evidence type="ECO:0000256" key="1">
    <source>
        <dbReference type="ARBA" id="ARBA00004141"/>
    </source>
</evidence>
<dbReference type="PRINTS" id="PR00237">
    <property type="entry name" value="GPCRRHODOPSN"/>
</dbReference>
<dbReference type="AlphaFoldDB" id="A0AAV6UBV3"/>
<name>A0AAV6UBV3_9ARAC</name>
<dbReference type="PANTHER" id="PTHR24235">
    <property type="entry name" value="NEUROPEPTIDE Y RECEPTOR"/>
    <property type="match status" value="1"/>
</dbReference>
<organism evidence="12 13">
    <name type="scientific">Oedothorax gibbosus</name>
    <dbReference type="NCBI Taxonomy" id="931172"/>
    <lineage>
        <taxon>Eukaryota</taxon>
        <taxon>Metazoa</taxon>
        <taxon>Ecdysozoa</taxon>
        <taxon>Arthropoda</taxon>
        <taxon>Chelicerata</taxon>
        <taxon>Arachnida</taxon>
        <taxon>Araneae</taxon>
        <taxon>Araneomorphae</taxon>
        <taxon>Entelegynae</taxon>
        <taxon>Araneoidea</taxon>
        <taxon>Linyphiidae</taxon>
        <taxon>Erigoninae</taxon>
        <taxon>Oedothorax</taxon>
    </lineage>
</organism>
<dbReference type="InterPro" id="IPR017452">
    <property type="entry name" value="GPCR_Rhodpsn_7TM"/>
</dbReference>
<evidence type="ECO:0000256" key="2">
    <source>
        <dbReference type="ARBA" id="ARBA00010663"/>
    </source>
</evidence>
<evidence type="ECO:0000256" key="4">
    <source>
        <dbReference type="ARBA" id="ARBA00022989"/>
    </source>
</evidence>
<evidence type="ECO:0000313" key="13">
    <source>
        <dbReference type="Proteomes" id="UP000827092"/>
    </source>
</evidence>
<dbReference type="Gene3D" id="1.20.1070.10">
    <property type="entry name" value="Rhodopsin 7-helix transmembrane proteins"/>
    <property type="match status" value="1"/>
</dbReference>
<feature type="transmembrane region" description="Helical" evidence="10">
    <location>
        <begin position="200"/>
        <end position="223"/>
    </location>
</feature>
<dbReference type="Proteomes" id="UP000827092">
    <property type="component" value="Unassembled WGS sequence"/>
</dbReference>
<dbReference type="PROSITE" id="PS50262">
    <property type="entry name" value="G_PROTEIN_RECEP_F1_2"/>
    <property type="match status" value="1"/>
</dbReference>
<protein>
    <recommendedName>
        <fullName evidence="11">G-protein coupled receptors family 1 profile domain-containing protein</fullName>
    </recommendedName>
</protein>
<evidence type="ECO:0000259" key="11">
    <source>
        <dbReference type="PROSITE" id="PS50262"/>
    </source>
</evidence>
<feature type="transmembrane region" description="Helical" evidence="10">
    <location>
        <begin position="153"/>
        <end position="174"/>
    </location>
</feature>
<keyword evidence="5 9" id="KW-0297">G-protein coupled receptor</keyword>
<dbReference type="GO" id="GO:0004930">
    <property type="term" value="F:G protein-coupled receptor activity"/>
    <property type="evidence" value="ECO:0007669"/>
    <property type="project" value="UniProtKB-KW"/>
</dbReference>
<feature type="domain" description="G-protein coupled receptors family 1 profile" evidence="11">
    <location>
        <begin position="55"/>
        <end position="289"/>
    </location>
</feature>
<proteinExistence type="inferred from homology"/>
<comment type="similarity">
    <text evidence="2 9">Belongs to the G-protein coupled receptor 1 family.</text>
</comment>
<keyword evidence="8 9" id="KW-0807">Transducer</keyword>
<dbReference type="SUPFAM" id="SSF81321">
    <property type="entry name" value="Family A G protein-coupled receptor-like"/>
    <property type="match status" value="1"/>
</dbReference>
<feature type="transmembrane region" description="Helical" evidence="10">
    <location>
        <begin position="39"/>
        <end position="64"/>
    </location>
</feature>
<sequence length="289" mass="33202">MNSTSIDISVDASETNFSDRNTTRDNVFEIGSSELTKNIFIICCYSVIVLISIFGNLLVCSIVIRNRNMHSATYVFITNLALSDLLMTVLNIPFNVARLLLNDWPFGAIMCWCVPLMQFTSVYVSTFTMMCIAVDRYRVVSKPFRPRLQPCKAIQVTICIWLLAIFLSVPHAVFNKIDPIFTYRSLARCRTIYPKNTSRWITLFTIVTQYVLPLSVTGFLYYLTMARVWSRHVGVVTEAQVISQAKSKRTRLFLYHHITSMDEMDETDVNAQWEALRRTINLPMKTVLS</sequence>
<keyword evidence="13" id="KW-1185">Reference proteome</keyword>
<dbReference type="InterPro" id="IPR000276">
    <property type="entry name" value="GPCR_Rhodpsn"/>
</dbReference>
<feature type="transmembrane region" description="Helical" evidence="10">
    <location>
        <begin position="106"/>
        <end position="132"/>
    </location>
</feature>
<evidence type="ECO:0000256" key="6">
    <source>
        <dbReference type="ARBA" id="ARBA00023136"/>
    </source>
</evidence>
<evidence type="ECO:0000256" key="9">
    <source>
        <dbReference type="RuleBase" id="RU000688"/>
    </source>
</evidence>
<keyword evidence="7 9" id="KW-0675">Receptor</keyword>
<evidence type="ECO:0000256" key="3">
    <source>
        <dbReference type="ARBA" id="ARBA00022692"/>
    </source>
</evidence>
<dbReference type="Pfam" id="PF00001">
    <property type="entry name" value="7tm_1"/>
    <property type="match status" value="1"/>
</dbReference>
<keyword evidence="3 9" id="KW-0812">Transmembrane</keyword>
<accession>A0AAV6UBV3</accession>
<reference evidence="12 13" key="1">
    <citation type="journal article" date="2022" name="Nat. Ecol. Evol.">
        <title>A masculinizing supergene underlies an exaggerated male reproductive morph in a spider.</title>
        <authorList>
            <person name="Hendrickx F."/>
            <person name="De Corte Z."/>
            <person name="Sonet G."/>
            <person name="Van Belleghem S.M."/>
            <person name="Kostlbacher S."/>
            <person name="Vangestel C."/>
        </authorList>
    </citation>
    <scope>NUCLEOTIDE SEQUENCE [LARGE SCALE GENOMIC DNA]</scope>
    <source>
        <strain evidence="12">W744_W776</strain>
    </source>
</reference>
<dbReference type="EMBL" id="JAFNEN010000527">
    <property type="protein sequence ID" value="KAG8181224.1"/>
    <property type="molecule type" value="Genomic_DNA"/>
</dbReference>
<evidence type="ECO:0000313" key="12">
    <source>
        <dbReference type="EMBL" id="KAG8181224.1"/>
    </source>
</evidence>
<gene>
    <name evidence="12" type="ORF">JTE90_002906</name>
</gene>
<evidence type="ECO:0000256" key="10">
    <source>
        <dbReference type="SAM" id="Phobius"/>
    </source>
</evidence>
<feature type="transmembrane region" description="Helical" evidence="10">
    <location>
        <begin position="71"/>
        <end position="94"/>
    </location>
</feature>
<evidence type="ECO:0000256" key="8">
    <source>
        <dbReference type="ARBA" id="ARBA00023224"/>
    </source>
</evidence>
<dbReference type="PROSITE" id="PS00237">
    <property type="entry name" value="G_PROTEIN_RECEP_F1_1"/>
    <property type="match status" value="1"/>
</dbReference>
<comment type="subcellular location">
    <subcellularLocation>
        <location evidence="1">Membrane</location>
        <topology evidence="1">Multi-pass membrane protein</topology>
    </subcellularLocation>
</comment>